<sequence>MATTVVVGMWRDFGKSALGFLVENVRQASTSGSEAPSLPVGKGEAREAHIKHVHWGGGCPTPFLVRQAVHSIYLSFEDLSNVEAEDSNEAAVLNSFANMGNMKALDPYSPKAVILGDVEVVRRQNINRQYGERQLGQINVSLENARVFHGNNITVVFGGIFYYDRIPSEAFYSAQFAQGQCKWASTTITTPNESG</sequence>
<evidence type="ECO:0000313" key="2">
    <source>
        <dbReference type="Proteomes" id="UP001055072"/>
    </source>
</evidence>
<accession>A0ACB8TQN0</accession>
<organism evidence="1 2">
    <name type="scientific">Irpex rosettiformis</name>
    <dbReference type="NCBI Taxonomy" id="378272"/>
    <lineage>
        <taxon>Eukaryota</taxon>
        <taxon>Fungi</taxon>
        <taxon>Dikarya</taxon>
        <taxon>Basidiomycota</taxon>
        <taxon>Agaricomycotina</taxon>
        <taxon>Agaricomycetes</taxon>
        <taxon>Polyporales</taxon>
        <taxon>Irpicaceae</taxon>
        <taxon>Irpex</taxon>
    </lineage>
</organism>
<dbReference type="Proteomes" id="UP001055072">
    <property type="component" value="Unassembled WGS sequence"/>
</dbReference>
<evidence type="ECO:0000313" key="1">
    <source>
        <dbReference type="EMBL" id="KAI0084241.1"/>
    </source>
</evidence>
<protein>
    <submittedName>
        <fullName evidence="1">Uncharacterized protein</fullName>
    </submittedName>
</protein>
<comment type="caution">
    <text evidence="1">The sequence shown here is derived from an EMBL/GenBank/DDBJ whole genome shotgun (WGS) entry which is preliminary data.</text>
</comment>
<dbReference type="EMBL" id="MU274945">
    <property type="protein sequence ID" value="KAI0084241.1"/>
    <property type="molecule type" value="Genomic_DNA"/>
</dbReference>
<proteinExistence type="predicted"/>
<keyword evidence="2" id="KW-1185">Reference proteome</keyword>
<name>A0ACB8TQN0_9APHY</name>
<gene>
    <name evidence="1" type="ORF">BDY19DRAFT_909979</name>
</gene>
<reference evidence="1" key="1">
    <citation type="journal article" date="2021" name="Environ. Microbiol.">
        <title>Gene family expansions and transcriptome signatures uncover fungal adaptations to wood decay.</title>
        <authorList>
            <person name="Hage H."/>
            <person name="Miyauchi S."/>
            <person name="Viragh M."/>
            <person name="Drula E."/>
            <person name="Min B."/>
            <person name="Chaduli D."/>
            <person name="Navarro D."/>
            <person name="Favel A."/>
            <person name="Norest M."/>
            <person name="Lesage-Meessen L."/>
            <person name="Balint B."/>
            <person name="Merenyi Z."/>
            <person name="de Eugenio L."/>
            <person name="Morin E."/>
            <person name="Martinez A.T."/>
            <person name="Baldrian P."/>
            <person name="Stursova M."/>
            <person name="Martinez M.J."/>
            <person name="Novotny C."/>
            <person name="Magnuson J.K."/>
            <person name="Spatafora J.W."/>
            <person name="Maurice S."/>
            <person name="Pangilinan J."/>
            <person name="Andreopoulos W."/>
            <person name="LaButti K."/>
            <person name="Hundley H."/>
            <person name="Na H."/>
            <person name="Kuo A."/>
            <person name="Barry K."/>
            <person name="Lipzen A."/>
            <person name="Henrissat B."/>
            <person name="Riley R."/>
            <person name="Ahrendt S."/>
            <person name="Nagy L.G."/>
            <person name="Grigoriev I.V."/>
            <person name="Martin F."/>
            <person name="Rosso M.N."/>
        </authorList>
    </citation>
    <scope>NUCLEOTIDE SEQUENCE</scope>
    <source>
        <strain evidence="1">CBS 384.51</strain>
    </source>
</reference>